<reference evidence="3" key="1">
    <citation type="submission" date="2016-06" db="EMBL/GenBank/DDBJ databases">
        <title>Parallel loss of symbiosis genes in relatives of nitrogen-fixing non-legume Parasponia.</title>
        <authorList>
            <person name="Van Velzen R."/>
            <person name="Holmer R."/>
            <person name="Bu F."/>
            <person name="Rutten L."/>
            <person name="Van Zeijl A."/>
            <person name="Liu W."/>
            <person name="Santuari L."/>
            <person name="Cao Q."/>
            <person name="Sharma T."/>
            <person name="Shen D."/>
            <person name="Roswanjaya Y."/>
            <person name="Wardhani T."/>
            <person name="Kalhor M.S."/>
            <person name="Jansen J."/>
            <person name="Van den Hoogen J."/>
            <person name="Gungor B."/>
            <person name="Hartog M."/>
            <person name="Hontelez J."/>
            <person name="Verver J."/>
            <person name="Yang W.-C."/>
            <person name="Schijlen E."/>
            <person name="Repin R."/>
            <person name="Schilthuizen M."/>
            <person name="Schranz E."/>
            <person name="Heidstra R."/>
            <person name="Miyata K."/>
            <person name="Fedorova E."/>
            <person name="Kohlen W."/>
            <person name="Bisseling T."/>
            <person name="Smit S."/>
            <person name="Geurts R."/>
        </authorList>
    </citation>
    <scope>NUCLEOTIDE SEQUENCE [LARGE SCALE GENOMIC DNA]</scope>
    <source>
        <strain evidence="3">cv. RG33-2</strain>
    </source>
</reference>
<dbReference type="AlphaFoldDB" id="A0A2P5G258"/>
<feature type="transmembrane region" description="Helical" evidence="1">
    <location>
        <begin position="159"/>
        <end position="178"/>
    </location>
</feature>
<protein>
    <recommendedName>
        <fullName evidence="4">Transmembrane protein</fullName>
    </recommendedName>
</protein>
<proteinExistence type="predicted"/>
<evidence type="ECO:0008006" key="4">
    <source>
        <dbReference type="Google" id="ProtNLM"/>
    </source>
</evidence>
<keyword evidence="1" id="KW-1133">Transmembrane helix</keyword>
<name>A0A2P5G258_TREOI</name>
<comment type="caution">
    <text evidence="2">The sequence shown here is derived from an EMBL/GenBank/DDBJ whole genome shotgun (WGS) entry which is preliminary data.</text>
</comment>
<feature type="transmembrane region" description="Helical" evidence="1">
    <location>
        <begin position="130"/>
        <end position="147"/>
    </location>
</feature>
<keyword evidence="1" id="KW-0472">Membrane</keyword>
<keyword evidence="3" id="KW-1185">Reference proteome</keyword>
<dbReference type="InParanoid" id="A0A2P5G258"/>
<dbReference type="EMBL" id="JXTC01000001">
    <property type="protein sequence ID" value="POO04144.1"/>
    <property type="molecule type" value="Genomic_DNA"/>
</dbReference>
<sequence>MIEFCNDTGLKSSLTRNAIVKLLGALREISDLGILSNVKPALLSALDTEFGKNPSEVDSDVEFGEAVVLDGSKVAVERPDRNVAFLEENISNMINLGSEIEEELDRADAAPQIEEVDKAPPEDFPMGGRTYLLLLVVISLFMGGAFGHRSRDEDQKANWSFLICGWLFSQLSVLIHYYSVYHSF</sequence>
<dbReference type="STRING" id="63057.A0A2P5G258"/>
<accession>A0A2P5G258</accession>
<evidence type="ECO:0000256" key="1">
    <source>
        <dbReference type="SAM" id="Phobius"/>
    </source>
</evidence>
<dbReference type="Proteomes" id="UP000237000">
    <property type="component" value="Unassembled WGS sequence"/>
</dbReference>
<gene>
    <name evidence="2" type="ORF">TorRG33x02_004480</name>
</gene>
<evidence type="ECO:0000313" key="2">
    <source>
        <dbReference type="EMBL" id="POO04144.1"/>
    </source>
</evidence>
<evidence type="ECO:0000313" key="3">
    <source>
        <dbReference type="Proteomes" id="UP000237000"/>
    </source>
</evidence>
<organism evidence="2 3">
    <name type="scientific">Trema orientale</name>
    <name type="common">Charcoal tree</name>
    <name type="synonym">Celtis orientalis</name>
    <dbReference type="NCBI Taxonomy" id="63057"/>
    <lineage>
        <taxon>Eukaryota</taxon>
        <taxon>Viridiplantae</taxon>
        <taxon>Streptophyta</taxon>
        <taxon>Embryophyta</taxon>
        <taxon>Tracheophyta</taxon>
        <taxon>Spermatophyta</taxon>
        <taxon>Magnoliopsida</taxon>
        <taxon>eudicotyledons</taxon>
        <taxon>Gunneridae</taxon>
        <taxon>Pentapetalae</taxon>
        <taxon>rosids</taxon>
        <taxon>fabids</taxon>
        <taxon>Rosales</taxon>
        <taxon>Cannabaceae</taxon>
        <taxon>Trema</taxon>
    </lineage>
</organism>
<keyword evidence="1" id="KW-0812">Transmembrane</keyword>
<dbReference type="OrthoDB" id="1677994at2759"/>